<keyword evidence="2" id="KW-1185">Reference proteome</keyword>
<dbReference type="InterPro" id="IPR027056">
    <property type="entry name" value="Gluconate_2DH_su3"/>
</dbReference>
<name>A0ABX1JSR1_9MICC</name>
<dbReference type="EMBL" id="JAAZSR010000489">
    <property type="protein sequence ID" value="NKX52329.1"/>
    <property type="molecule type" value="Genomic_DNA"/>
</dbReference>
<dbReference type="Pfam" id="PF13618">
    <property type="entry name" value="Gluconate_2-dh3"/>
    <property type="match status" value="1"/>
</dbReference>
<protein>
    <submittedName>
        <fullName evidence="1">Gluconate 2-dehydrogenase subunit 3 family protein</fullName>
    </submittedName>
</protein>
<reference evidence="1 2" key="1">
    <citation type="submission" date="2020-04" db="EMBL/GenBank/DDBJ databases">
        <authorList>
            <person name="Liu S."/>
        </authorList>
    </citation>
    <scope>NUCLEOTIDE SEQUENCE [LARGE SCALE GENOMIC DNA]</scope>
    <source>
        <strain evidence="1 2">CGMCC 1.15091</strain>
    </source>
</reference>
<dbReference type="Proteomes" id="UP000523795">
    <property type="component" value="Unassembled WGS sequence"/>
</dbReference>
<organism evidence="1 2">
    <name type="scientific">Arthrobacter deserti</name>
    <dbReference type="NCBI Taxonomy" id="1742687"/>
    <lineage>
        <taxon>Bacteria</taxon>
        <taxon>Bacillati</taxon>
        <taxon>Actinomycetota</taxon>
        <taxon>Actinomycetes</taxon>
        <taxon>Micrococcales</taxon>
        <taxon>Micrococcaceae</taxon>
        <taxon>Arthrobacter</taxon>
    </lineage>
</organism>
<proteinExistence type="predicted"/>
<accession>A0ABX1JSR1</accession>
<comment type="caution">
    <text evidence="1">The sequence shown here is derived from an EMBL/GenBank/DDBJ whole genome shotgun (WGS) entry which is preliminary data.</text>
</comment>
<sequence>MRSLPVLTPYPAELADALFETLFPSDGDSPGVREAGDTEYLDVTLEGYGRNALPQYQWLFGALDRYSEDKYGRNFAGLTLEERTDTVTLLERGELTDLLPVKEQRELFGLAVAHMQEGLFADPVHGGNRGAVGWRFLKHPGVWLENSAEENLSTEHVTKGGVIKTLADAMQEIPRDTEGHRLKQLGYENAVNPQKTEEVDVLLVG</sequence>
<evidence type="ECO:0000313" key="1">
    <source>
        <dbReference type="EMBL" id="NKX52329.1"/>
    </source>
</evidence>
<evidence type="ECO:0000313" key="2">
    <source>
        <dbReference type="Proteomes" id="UP000523795"/>
    </source>
</evidence>
<feature type="non-terminal residue" evidence="1">
    <location>
        <position position="205"/>
    </location>
</feature>
<gene>
    <name evidence="1" type="ORF">HER39_17485</name>
</gene>